<name>A0A077WI81_9FUNG</name>
<keyword evidence="3" id="KW-0496">Mitochondrion</keyword>
<comment type="subcellular location">
    <subcellularLocation>
        <location evidence="1">Mitochondrion</location>
    </subcellularLocation>
</comment>
<reference evidence="7" key="1">
    <citation type="journal article" date="2014" name="Genome Announc.">
        <title>De novo whole-genome sequence and genome annotation of Lichtheimia ramosa.</title>
        <authorList>
            <person name="Linde J."/>
            <person name="Schwartze V."/>
            <person name="Binder U."/>
            <person name="Lass-Florl C."/>
            <person name="Voigt K."/>
            <person name="Horn F."/>
        </authorList>
    </citation>
    <scope>NUCLEOTIDE SEQUENCE</scope>
    <source>
        <strain evidence="7">JMRC FSU:6197</strain>
    </source>
</reference>
<proteinExistence type="inferred from homology"/>
<comment type="function">
    <text evidence="4">Inhibits the enzyme activity of ATPase.</text>
</comment>
<evidence type="ECO:0000256" key="5">
    <source>
        <dbReference type="SAM" id="Coils"/>
    </source>
</evidence>
<evidence type="ECO:0000313" key="7">
    <source>
        <dbReference type="EMBL" id="CDS06332.1"/>
    </source>
</evidence>
<dbReference type="OrthoDB" id="5532350at2759"/>
<dbReference type="GO" id="GO:0005739">
    <property type="term" value="C:mitochondrion"/>
    <property type="evidence" value="ECO:0007669"/>
    <property type="project" value="UniProtKB-SubCell"/>
</dbReference>
<dbReference type="InterPro" id="IPR007648">
    <property type="entry name" value="ATPase_inhibitor_mt"/>
</dbReference>
<dbReference type="AlphaFoldDB" id="A0A077WI81"/>
<sequence>MYHIIRSFKQCGKPVKMQRAFMQEGTEGATSRSKGWSDKERATETVWAKQADSEKLKALRKLLEEQKKTTDAIKHELDKITEKASK</sequence>
<dbReference type="EMBL" id="LK023319">
    <property type="protein sequence ID" value="CDS06332.1"/>
    <property type="molecule type" value="Genomic_DNA"/>
</dbReference>
<organism evidence="7">
    <name type="scientific">Lichtheimia ramosa</name>
    <dbReference type="NCBI Taxonomy" id="688394"/>
    <lineage>
        <taxon>Eukaryota</taxon>
        <taxon>Fungi</taxon>
        <taxon>Fungi incertae sedis</taxon>
        <taxon>Mucoromycota</taxon>
        <taxon>Mucoromycotina</taxon>
        <taxon>Mucoromycetes</taxon>
        <taxon>Mucorales</taxon>
        <taxon>Lichtheimiaceae</taxon>
        <taxon>Lichtheimia</taxon>
    </lineage>
</organism>
<evidence type="ECO:0000256" key="4">
    <source>
        <dbReference type="RuleBase" id="RU368087"/>
    </source>
</evidence>
<dbReference type="Pfam" id="PF04568">
    <property type="entry name" value="IATP"/>
    <property type="match status" value="1"/>
</dbReference>
<accession>A0A077WI81</accession>
<feature type="region of interest" description="Disordered" evidence="6">
    <location>
        <begin position="23"/>
        <end position="42"/>
    </location>
</feature>
<keyword evidence="5" id="KW-0175">Coiled coil</keyword>
<evidence type="ECO:0000256" key="6">
    <source>
        <dbReference type="SAM" id="MobiDB-lite"/>
    </source>
</evidence>
<feature type="coiled-coil region" evidence="5">
    <location>
        <begin position="49"/>
        <end position="83"/>
    </location>
</feature>
<gene>
    <name evidence="7" type="ORF">LRAMOSA08860</name>
</gene>
<evidence type="ECO:0000256" key="3">
    <source>
        <dbReference type="ARBA" id="ARBA00023128"/>
    </source>
</evidence>
<comment type="similarity">
    <text evidence="2 4">Belongs to the ATPase inhibitor family.</text>
</comment>
<dbReference type="GO" id="GO:0042030">
    <property type="term" value="F:ATPase inhibitor activity"/>
    <property type="evidence" value="ECO:0007669"/>
    <property type="project" value="InterPro"/>
</dbReference>
<evidence type="ECO:0000256" key="1">
    <source>
        <dbReference type="ARBA" id="ARBA00004173"/>
    </source>
</evidence>
<protein>
    <recommendedName>
        <fullName evidence="4">ATPase inhibitor, mitochondrial</fullName>
    </recommendedName>
</protein>
<evidence type="ECO:0000256" key="2">
    <source>
        <dbReference type="ARBA" id="ARBA00010901"/>
    </source>
</evidence>